<evidence type="ECO:0000259" key="15">
    <source>
        <dbReference type="PROSITE" id="PS50011"/>
    </source>
</evidence>
<dbReference type="InterPro" id="IPR050236">
    <property type="entry name" value="Ser_Thr_kinase_AGC"/>
</dbReference>
<dbReference type="InterPro" id="IPR008271">
    <property type="entry name" value="Ser/Thr_kinase_AS"/>
</dbReference>
<dbReference type="GO" id="GO:0004674">
    <property type="term" value="F:protein serine/threonine kinase activity"/>
    <property type="evidence" value="ECO:0000318"/>
    <property type="project" value="GO_Central"/>
</dbReference>
<evidence type="ECO:0000313" key="16">
    <source>
        <dbReference type="EMBL" id="KMZ64817.1"/>
    </source>
</evidence>
<keyword evidence="9" id="KW-0547">Nucleotide-binding</keyword>
<dbReference type="Gene3D" id="2.30.29.30">
    <property type="entry name" value="Pleckstrin-homology domain (PH domain)/Phosphotyrosine-binding domain (PTB)"/>
    <property type="match status" value="1"/>
</dbReference>
<dbReference type="InterPro" id="IPR011993">
    <property type="entry name" value="PH-like_dom_sf"/>
</dbReference>
<evidence type="ECO:0000256" key="13">
    <source>
        <dbReference type="ARBA" id="ARBA00047899"/>
    </source>
</evidence>
<reference evidence="17" key="1">
    <citation type="journal article" date="2016" name="Nature">
        <title>The genome of the seagrass Zostera marina reveals angiosperm adaptation to the sea.</title>
        <authorList>
            <person name="Olsen J.L."/>
            <person name="Rouze P."/>
            <person name="Verhelst B."/>
            <person name="Lin Y.-C."/>
            <person name="Bayer T."/>
            <person name="Collen J."/>
            <person name="Dattolo E."/>
            <person name="De Paoli E."/>
            <person name="Dittami S."/>
            <person name="Maumus F."/>
            <person name="Michel G."/>
            <person name="Kersting A."/>
            <person name="Lauritano C."/>
            <person name="Lohaus R."/>
            <person name="Toepel M."/>
            <person name="Tonon T."/>
            <person name="Vanneste K."/>
            <person name="Amirebrahimi M."/>
            <person name="Brakel J."/>
            <person name="Bostroem C."/>
            <person name="Chovatia M."/>
            <person name="Grimwood J."/>
            <person name="Jenkins J.W."/>
            <person name="Jueterbock A."/>
            <person name="Mraz A."/>
            <person name="Stam W.T."/>
            <person name="Tice H."/>
            <person name="Bornberg-Bauer E."/>
            <person name="Green P.J."/>
            <person name="Pearson G.A."/>
            <person name="Procaccini G."/>
            <person name="Duarte C.M."/>
            <person name="Schmutz J."/>
            <person name="Reusch T.B.H."/>
            <person name="Van de Peer Y."/>
        </authorList>
    </citation>
    <scope>NUCLEOTIDE SEQUENCE [LARGE SCALE GENOMIC DNA]</scope>
    <source>
        <strain evidence="17">cv. Finnish</strain>
    </source>
</reference>
<evidence type="ECO:0000256" key="10">
    <source>
        <dbReference type="ARBA" id="ARBA00022777"/>
    </source>
</evidence>
<dbReference type="OrthoDB" id="347657at2759"/>
<comment type="catalytic activity">
    <reaction evidence="13">
        <text>L-threonyl-[protein] + ATP = O-phospho-L-threonyl-[protein] + ADP + H(+)</text>
        <dbReference type="Rhea" id="RHEA:46608"/>
        <dbReference type="Rhea" id="RHEA-COMP:11060"/>
        <dbReference type="Rhea" id="RHEA-COMP:11605"/>
        <dbReference type="ChEBI" id="CHEBI:15378"/>
        <dbReference type="ChEBI" id="CHEBI:30013"/>
        <dbReference type="ChEBI" id="CHEBI:30616"/>
        <dbReference type="ChEBI" id="CHEBI:61977"/>
        <dbReference type="ChEBI" id="CHEBI:456216"/>
        <dbReference type="EC" id="2.7.11.1"/>
    </reaction>
</comment>
<dbReference type="EC" id="2.7.11.1" evidence="4"/>
<dbReference type="GO" id="GO:0005737">
    <property type="term" value="C:cytoplasm"/>
    <property type="evidence" value="ECO:0007669"/>
    <property type="project" value="UniProtKB-SubCell"/>
</dbReference>
<comment type="subcellular location">
    <subcellularLocation>
        <location evidence="2">Cytoplasm</location>
    </subcellularLocation>
    <subcellularLocation>
        <location evidence="1">Membrane</location>
        <topology evidence="1">Peripheral membrane protein</topology>
    </subcellularLocation>
</comment>
<evidence type="ECO:0000256" key="9">
    <source>
        <dbReference type="ARBA" id="ARBA00022741"/>
    </source>
</evidence>
<dbReference type="Gene3D" id="1.10.510.10">
    <property type="entry name" value="Transferase(Phosphotransferase) domain 1"/>
    <property type="match status" value="1"/>
</dbReference>
<evidence type="ECO:0000256" key="11">
    <source>
        <dbReference type="ARBA" id="ARBA00022840"/>
    </source>
</evidence>
<dbReference type="GO" id="GO:0005524">
    <property type="term" value="F:ATP binding"/>
    <property type="evidence" value="ECO:0007669"/>
    <property type="project" value="UniProtKB-KW"/>
</dbReference>
<dbReference type="FunFam" id="3.30.200.20:FF:000191">
    <property type="entry name" value="3-phosphoinositide-dependent protein kinase 2-like"/>
    <property type="match status" value="1"/>
</dbReference>
<evidence type="ECO:0000256" key="12">
    <source>
        <dbReference type="ARBA" id="ARBA00023136"/>
    </source>
</evidence>
<organism evidence="16 17">
    <name type="scientific">Zostera marina</name>
    <name type="common">Eelgrass</name>
    <dbReference type="NCBI Taxonomy" id="29655"/>
    <lineage>
        <taxon>Eukaryota</taxon>
        <taxon>Viridiplantae</taxon>
        <taxon>Streptophyta</taxon>
        <taxon>Embryophyta</taxon>
        <taxon>Tracheophyta</taxon>
        <taxon>Spermatophyta</taxon>
        <taxon>Magnoliopsida</taxon>
        <taxon>Liliopsida</taxon>
        <taxon>Zosteraceae</taxon>
        <taxon>Zostera</taxon>
    </lineage>
</organism>
<dbReference type="PROSITE" id="PS00108">
    <property type="entry name" value="PROTEIN_KINASE_ST"/>
    <property type="match status" value="1"/>
</dbReference>
<dbReference type="InterPro" id="IPR039046">
    <property type="entry name" value="PDPK1"/>
</dbReference>
<evidence type="ECO:0000313" key="17">
    <source>
        <dbReference type="Proteomes" id="UP000036987"/>
    </source>
</evidence>
<gene>
    <name evidence="16" type="ORF">ZOSMA_34G00970</name>
</gene>
<dbReference type="SUPFAM" id="SSF50729">
    <property type="entry name" value="PH domain-like"/>
    <property type="match status" value="1"/>
</dbReference>
<evidence type="ECO:0000256" key="7">
    <source>
        <dbReference type="ARBA" id="ARBA00022553"/>
    </source>
</evidence>
<dbReference type="PROSITE" id="PS50011">
    <property type="entry name" value="PROTEIN_KINASE_DOM"/>
    <property type="match status" value="1"/>
</dbReference>
<dbReference type="PANTHER" id="PTHR24356">
    <property type="entry name" value="SERINE/THREONINE-PROTEIN KINASE"/>
    <property type="match status" value="1"/>
</dbReference>
<evidence type="ECO:0000256" key="2">
    <source>
        <dbReference type="ARBA" id="ARBA00004496"/>
    </source>
</evidence>
<dbReference type="Pfam" id="PF14593">
    <property type="entry name" value="PH_3"/>
    <property type="match status" value="1"/>
</dbReference>
<dbReference type="InterPro" id="IPR011009">
    <property type="entry name" value="Kinase-like_dom_sf"/>
</dbReference>
<name>A0A0K9P985_ZOSMR</name>
<dbReference type="SUPFAM" id="SSF56112">
    <property type="entry name" value="Protein kinase-like (PK-like)"/>
    <property type="match status" value="1"/>
</dbReference>
<evidence type="ECO:0000256" key="6">
    <source>
        <dbReference type="ARBA" id="ARBA00022527"/>
    </source>
</evidence>
<dbReference type="FunFam" id="1.10.510.10:FF:000330">
    <property type="entry name" value="3-phosphoinositide-dependent protein kinase 2-like"/>
    <property type="match status" value="1"/>
</dbReference>
<keyword evidence="6" id="KW-0723">Serine/threonine-protein kinase</keyword>
<keyword evidence="8" id="KW-0808">Transferase</keyword>
<dbReference type="InterPro" id="IPR033931">
    <property type="entry name" value="PDK1-typ_PH"/>
</dbReference>
<keyword evidence="17" id="KW-1185">Reference proteome</keyword>
<accession>A0A0K9P985</accession>
<dbReference type="AlphaFoldDB" id="A0A0K9P985"/>
<dbReference type="CDD" id="cd05581">
    <property type="entry name" value="STKc_PDK1"/>
    <property type="match status" value="1"/>
</dbReference>
<dbReference type="GO" id="GO:0016020">
    <property type="term" value="C:membrane"/>
    <property type="evidence" value="ECO:0007669"/>
    <property type="project" value="UniProtKB-SubCell"/>
</dbReference>
<dbReference type="GO" id="GO:0035556">
    <property type="term" value="P:intracellular signal transduction"/>
    <property type="evidence" value="ECO:0000318"/>
    <property type="project" value="GO_Central"/>
</dbReference>
<dbReference type="Gene3D" id="3.30.200.20">
    <property type="entry name" value="Phosphorylase Kinase, domain 1"/>
    <property type="match status" value="1"/>
</dbReference>
<evidence type="ECO:0000256" key="8">
    <source>
        <dbReference type="ARBA" id="ARBA00022679"/>
    </source>
</evidence>
<dbReference type="InterPro" id="IPR000719">
    <property type="entry name" value="Prot_kinase_dom"/>
</dbReference>
<dbReference type="Pfam" id="PF00069">
    <property type="entry name" value="Pkinase"/>
    <property type="match status" value="1"/>
</dbReference>
<feature type="domain" description="Protein kinase" evidence="15">
    <location>
        <begin position="53"/>
        <end position="319"/>
    </location>
</feature>
<dbReference type="STRING" id="29655.A0A0K9P985"/>
<evidence type="ECO:0000256" key="14">
    <source>
        <dbReference type="ARBA" id="ARBA00048679"/>
    </source>
</evidence>
<comment type="similarity">
    <text evidence="3">Belongs to the protein kinase superfamily. AGC Ser/Thr protein kinase family. PDPK1 subfamily.</text>
</comment>
<evidence type="ECO:0000256" key="1">
    <source>
        <dbReference type="ARBA" id="ARBA00004170"/>
    </source>
</evidence>
<comment type="caution">
    <text evidence="16">The sequence shown here is derived from an EMBL/GenBank/DDBJ whole genome shotgun (WGS) entry which is preliminary data.</text>
</comment>
<dbReference type="OMA" id="QYRVPDN"/>
<dbReference type="EMBL" id="LFYR01001099">
    <property type="protein sequence ID" value="KMZ64817.1"/>
    <property type="molecule type" value="Genomic_DNA"/>
</dbReference>
<dbReference type="Proteomes" id="UP000036987">
    <property type="component" value="Unassembled WGS sequence"/>
</dbReference>
<evidence type="ECO:0000256" key="5">
    <source>
        <dbReference type="ARBA" id="ARBA00022490"/>
    </source>
</evidence>
<proteinExistence type="inferred from homology"/>
<dbReference type="SMART" id="SM00220">
    <property type="entry name" value="S_TKc"/>
    <property type="match status" value="1"/>
</dbReference>
<dbReference type="FunFam" id="2.30.29.30:FF:000305">
    <property type="entry name" value="3-phosphoinositide-dependent protein kinase 1"/>
    <property type="match status" value="1"/>
</dbReference>
<comment type="catalytic activity">
    <reaction evidence="14">
        <text>L-seryl-[protein] + ATP = O-phospho-L-seryl-[protein] + ADP + H(+)</text>
        <dbReference type="Rhea" id="RHEA:17989"/>
        <dbReference type="Rhea" id="RHEA-COMP:9863"/>
        <dbReference type="Rhea" id="RHEA-COMP:11604"/>
        <dbReference type="ChEBI" id="CHEBI:15378"/>
        <dbReference type="ChEBI" id="CHEBI:29999"/>
        <dbReference type="ChEBI" id="CHEBI:30616"/>
        <dbReference type="ChEBI" id="CHEBI:83421"/>
        <dbReference type="ChEBI" id="CHEBI:456216"/>
        <dbReference type="EC" id="2.7.11.1"/>
    </reaction>
</comment>
<evidence type="ECO:0000256" key="3">
    <source>
        <dbReference type="ARBA" id="ARBA00010006"/>
    </source>
</evidence>
<sequence>MLVIVEEQGQGEERKQMEREFESKLRLQRNNGGSGSSSIAFRAPQEDFSVGDFDLGKIYGVGSYSKVVRAKKKDTGNVYALKIMDKKFITKENKITYVKLERIVLDQLDHPGIIKLFFTFQDTYSIYMALESCEGGELFDQIRKKVRISEDEARFYAAEVIDALEYIHSVGLIHRDIKPENLLLTANGHVKIADFGSVKPTKHSTITVLPNSANEKACTFVGTAAYVPPEVLNSFPATFGNDFWALGCTIYQMLSGSSPFKDASEWLIFQRIIARDLKFSDIFSKEARDLINKLLDSDPNKRLGAGPNGYAILKRHPFFKGIDWKNLRNMPAPKLSLDLSTGEETYSQDSSMWNLTHIGDDLCNQSATKDGSGGATSSRDTYPHMFKLASIDSFDSKWQDFLEPGESIVMISKVKKINKLANKKVQLILTDKPKIIYVDPSKLVAKGDIVWSDSPNDLSVHVTNPSHFKICTTKKVMSFEDVKQRASQWKKAIEDLQKR</sequence>
<dbReference type="PANTHER" id="PTHR24356:SF163">
    <property type="entry name" value="3-PHOSPHOINOSITIDE-DEPENDENT PROTEIN KINASE 1-RELATED"/>
    <property type="match status" value="1"/>
</dbReference>
<protein>
    <recommendedName>
        <fullName evidence="4">non-specific serine/threonine protein kinase</fullName>
        <ecNumber evidence="4">2.7.11.1</ecNumber>
    </recommendedName>
</protein>
<keyword evidence="12" id="KW-0472">Membrane</keyword>
<evidence type="ECO:0000256" key="4">
    <source>
        <dbReference type="ARBA" id="ARBA00012513"/>
    </source>
</evidence>
<keyword evidence="10" id="KW-0418">Kinase</keyword>
<keyword evidence="7" id="KW-0597">Phosphoprotein</keyword>
<keyword evidence="5" id="KW-0963">Cytoplasm</keyword>
<keyword evidence="11" id="KW-0067">ATP-binding</keyword>